<dbReference type="EMBL" id="JAYRBN010000037">
    <property type="protein sequence ID" value="KAL2746308.1"/>
    <property type="molecule type" value="Genomic_DNA"/>
</dbReference>
<reference evidence="1 2" key="1">
    <citation type="journal article" date="2024" name="Ann. Entomol. Soc. Am.">
        <title>Genomic analyses of the southern and eastern yellowjacket wasps (Hymenoptera: Vespidae) reveal evolutionary signatures of social life.</title>
        <authorList>
            <person name="Catto M.A."/>
            <person name="Caine P.B."/>
            <person name="Orr S.E."/>
            <person name="Hunt B.G."/>
            <person name="Goodisman M.A.D."/>
        </authorList>
    </citation>
    <scope>NUCLEOTIDE SEQUENCE [LARGE SCALE GENOMIC DNA]</scope>
    <source>
        <strain evidence="1">232</strain>
        <tissue evidence="1">Head and thorax</tissue>
    </source>
</reference>
<organism evidence="1 2">
    <name type="scientific">Vespula maculifrons</name>
    <name type="common">Eastern yellow jacket</name>
    <name type="synonym">Wasp</name>
    <dbReference type="NCBI Taxonomy" id="7453"/>
    <lineage>
        <taxon>Eukaryota</taxon>
        <taxon>Metazoa</taxon>
        <taxon>Ecdysozoa</taxon>
        <taxon>Arthropoda</taxon>
        <taxon>Hexapoda</taxon>
        <taxon>Insecta</taxon>
        <taxon>Pterygota</taxon>
        <taxon>Neoptera</taxon>
        <taxon>Endopterygota</taxon>
        <taxon>Hymenoptera</taxon>
        <taxon>Apocrita</taxon>
        <taxon>Aculeata</taxon>
        <taxon>Vespoidea</taxon>
        <taxon>Vespidae</taxon>
        <taxon>Vespinae</taxon>
        <taxon>Vespula</taxon>
    </lineage>
</organism>
<comment type="caution">
    <text evidence="1">The sequence shown here is derived from an EMBL/GenBank/DDBJ whole genome shotgun (WGS) entry which is preliminary data.</text>
</comment>
<dbReference type="AlphaFoldDB" id="A0ABD2CMH8"/>
<gene>
    <name evidence="1" type="ORF">V1477_004678</name>
</gene>
<proteinExistence type="predicted"/>
<name>A0ABD2CMH8_VESMC</name>
<accession>A0ABD2CMH8</accession>
<dbReference type="Proteomes" id="UP001607303">
    <property type="component" value="Unassembled WGS sequence"/>
</dbReference>
<protein>
    <submittedName>
        <fullName evidence="1">Uncharacterized protein</fullName>
    </submittedName>
</protein>
<evidence type="ECO:0000313" key="2">
    <source>
        <dbReference type="Proteomes" id="UP001607303"/>
    </source>
</evidence>
<keyword evidence="2" id="KW-1185">Reference proteome</keyword>
<evidence type="ECO:0000313" key="1">
    <source>
        <dbReference type="EMBL" id="KAL2746308.1"/>
    </source>
</evidence>
<sequence>MSFVNCDRQDYIFLRISIIRPSWDVFSFLGCHLSFRLVNADIVPVIQTEKAHWTVYTIGTYQYSRSFKYQFCCTPPTSNPDRNHILRAMRAERSLLELFQSGDLVLILGPNVHQVPTPQTRVEHLTSIRSKSTRSKFRVLIGFCPEADPIQSALSQIP</sequence>